<comment type="caution">
    <text evidence="2">The sequence shown here is derived from an EMBL/GenBank/DDBJ whole genome shotgun (WGS) entry which is preliminary data.</text>
</comment>
<keyword evidence="1" id="KW-0472">Membrane</keyword>
<dbReference type="AlphaFoldDB" id="A0A3E0E7V2"/>
<keyword evidence="3" id="KW-1185">Reference proteome</keyword>
<evidence type="ECO:0000313" key="3">
    <source>
        <dbReference type="Proteomes" id="UP000256405"/>
    </source>
</evidence>
<name>A0A3E0E7V2_9BACT</name>
<organism evidence="2 3">
    <name type="scientific">Algoriphagus antarcticus</name>
    <dbReference type="NCBI Taxonomy" id="238540"/>
    <lineage>
        <taxon>Bacteria</taxon>
        <taxon>Pseudomonadati</taxon>
        <taxon>Bacteroidota</taxon>
        <taxon>Cytophagia</taxon>
        <taxon>Cytophagales</taxon>
        <taxon>Cyclobacteriaceae</taxon>
        <taxon>Algoriphagus</taxon>
    </lineage>
</organism>
<protein>
    <submittedName>
        <fullName evidence="2">Uncharacterized protein</fullName>
    </submittedName>
</protein>
<evidence type="ECO:0000256" key="1">
    <source>
        <dbReference type="SAM" id="Phobius"/>
    </source>
</evidence>
<keyword evidence="1" id="KW-0812">Transmembrane</keyword>
<proteinExistence type="predicted"/>
<dbReference type="EMBL" id="QUNF01000001">
    <property type="protein sequence ID" value="REG94305.1"/>
    <property type="molecule type" value="Genomic_DNA"/>
</dbReference>
<reference evidence="2 3" key="1">
    <citation type="submission" date="2018-08" db="EMBL/GenBank/DDBJ databases">
        <title>Genomic Encyclopedia of Archaeal and Bacterial Type Strains, Phase II (KMG-II): from individual species to whole genera.</title>
        <authorList>
            <person name="Goeker M."/>
        </authorList>
    </citation>
    <scope>NUCLEOTIDE SEQUENCE [LARGE SCALE GENOMIC DNA]</scope>
    <source>
        <strain evidence="2 3">DSM 15986</strain>
    </source>
</reference>
<sequence length="67" mass="7959">MTTKMTTLLVSEKSIGPVGFGIPRGTWEYDMHGIRRNAKRKIEAVEIYLLKLFIVIDFWFLFFYKKL</sequence>
<gene>
    <name evidence="2" type="ORF">C8N25_101130</name>
</gene>
<feature type="transmembrane region" description="Helical" evidence="1">
    <location>
        <begin position="45"/>
        <end position="64"/>
    </location>
</feature>
<evidence type="ECO:0000313" key="2">
    <source>
        <dbReference type="EMBL" id="REG94305.1"/>
    </source>
</evidence>
<dbReference type="Proteomes" id="UP000256405">
    <property type="component" value="Unassembled WGS sequence"/>
</dbReference>
<accession>A0A3E0E7V2</accession>
<keyword evidence="1" id="KW-1133">Transmembrane helix</keyword>